<dbReference type="AlphaFoldDB" id="A0A5R9KVT2"/>
<evidence type="ECO:0000313" key="2">
    <source>
        <dbReference type="Proteomes" id="UP000306402"/>
    </source>
</evidence>
<organism evidence="1 2">
    <name type="scientific">Dyadobacter luticola</name>
    <dbReference type="NCBI Taxonomy" id="1979387"/>
    <lineage>
        <taxon>Bacteria</taxon>
        <taxon>Pseudomonadati</taxon>
        <taxon>Bacteroidota</taxon>
        <taxon>Cytophagia</taxon>
        <taxon>Cytophagales</taxon>
        <taxon>Spirosomataceae</taxon>
        <taxon>Dyadobacter</taxon>
    </lineage>
</organism>
<evidence type="ECO:0008006" key="3">
    <source>
        <dbReference type="Google" id="ProtNLM"/>
    </source>
</evidence>
<reference evidence="1 2" key="1">
    <citation type="submission" date="2019-05" db="EMBL/GenBank/DDBJ databases">
        <authorList>
            <person name="Qu J.-H."/>
        </authorList>
    </citation>
    <scope>NUCLEOTIDE SEQUENCE [LARGE SCALE GENOMIC DNA]</scope>
    <source>
        <strain evidence="1 2">T17</strain>
    </source>
</reference>
<name>A0A5R9KVT2_9BACT</name>
<dbReference type="Proteomes" id="UP000306402">
    <property type="component" value="Unassembled WGS sequence"/>
</dbReference>
<dbReference type="RefSeq" id="WP_138365658.1">
    <property type="nucleotide sequence ID" value="NZ_VCEJ01000004.1"/>
</dbReference>
<dbReference type="OrthoDB" id="960372at2"/>
<dbReference type="PROSITE" id="PS51257">
    <property type="entry name" value="PROKAR_LIPOPROTEIN"/>
    <property type="match status" value="1"/>
</dbReference>
<gene>
    <name evidence="1" type="ORF">FEN17_12300</name>
</gene>
<protein>
    <recommendedName>
        <fullName evidence="3">DUF642 domain-containing protein</fullName>
    </recommendedName>
</protein>
<sequence length="238" mass="26245">MKLVQKMSVGLSLACAVMLTSCSKEDVQTPEPQAVSVNPSSNLKTAALPWIAPTKSYGGFNTFPYLWERVTGGGEGSNTATYPAGTSTSMGLWANKAFPWLEYFPMVPAQPWNSFVTVTSTTDYKWEKADMSQAKTTIKYLKPGYTYVMEFYVTSARPKANASAAYVGNALVTLSAKGTNQFFDTYMLANPQNNWIKRTIEFVANDTEMTFTFGATSSQKGKKAYAHLFIGQNAIWQK</sequence>
<keyword evidence="2" id="KW-1185">Reference proteome</keyword>
<proteinExistence type="predicted"/>
<dbReference type="EMBL" id="VCEJ01000004">
    <property type="protein sequence ID" value="TLV00278.1"/>
    <property type="molecule type" value="Genomic_DNA"/>
</dbReference>
<comment type="caution">
    <text evidence="1">The sequence shown here is derived from an EMBL/GenBank/DDBJ whole genome shotgun (WGS) entry which is preliminary data.</text>
</comment>
<evidence type="ECO:0000313" key="1">
    <source>
        <dbReference type="EMBL" id="TLV00278.1"/>
    </source>
</evidence>
<accession>A0A5R9KVT2</accession>